<dbReference type="EMBL" id="BSNC01000004">
    <property type="protein sequence ID" value="GLP96222.1"/>
    <property type="molecule type" value="Genomic_DNA"/>
</dbReference>
<protein>
    <submittedName>
        <fullName evidence="1">Uncharacterized protein</fullName>
    </submittedName>
</protein>
<dbReference type="Proteomes" id="UP001161422">
    <property type="component" value="Unassembled WGS sequence"/>
</dbReference>
<dbReference type="SUPFAM" id="SSF55909">
    <property type="entry name" value="Pentein"/>
    <property type="match status" value="1"/>
</dbReference>
<sequence>MTIVAKPESSAEQWSLYNKMWEDQVVGKGLKVYEEHVMAKLRACMVGDPFDIYIPHVTPEVHGLIKDNMSPEAQKEWMENGGVHMRDVDPERYEKMVAECAARDKAYEDAGIYIVKNRIGWTPDEIINDYASYANQKYLSLYAGARWQVAKEYILHAETAGPCKPTPVAARAALLALIEEDPTGNSAIAAFPNPEPDPNVIGPGIAGVDLADWRYMPGNTLLFGLGAPSKEAIAEIEGGNGDLTPAGTPRGRDLYMRLLNKLGINHDTWYFDSNISYHQDCIMLNVTEGVIGLPDDGKHGMWTDLPECIKDWEIVPLPLEDIKRGVANSTAIGDGRVFMDSSCTETMKRLEKMGYEPIPVPYQTCWQTFNSGIDCSDTNIWREND</sequence>
<name>A0AA37W1H3_9GAMM</name>
<dbReference type="RefSeq" id="WP_095505335.1">
    <property type="nucleotide sequence ID" value="NZ_BSNC01000004.1"/>
</dbReference>
<reference evidence="1" key="1">
    <citation type="journal article" date="2014" name="Int. J. Syst. Evol. Microbiol.">
        <title>Complete genome sequence of Corynebacterium casei LMG S-19264T (=DSM 44701T), isolated from a smear-ripened cheese.</title>
        <authorList>
            <consortium name="US DOE Joint Genome Institute (JGI-PGF)"/>
            <person name="Walter F."/>
            <person name="Albersmeier A."/>
            <person name="Kalinowski J."/>
            <person name="Ruckert C."/>
        </authorList>
    </citation>
    <scope>NUCLEOTIDE SEQUENCE</scope>
    <source>
        <strain evidence="1">NBRC 101628</strain>
    </source>
</reference>
<dbReference type="Gene3D" id="3.75.10.10">
    <property type="entry name" value="L-arginine/glycine Amidinotransferase, Chain A"/>
    <property type="match status" value="1"/>
</dbReference>
<organism evidence="1 2">
    <name type="scientific">Paraferrimonas sedimenticola</name>
    <dbReference type="NCBI Taxonomy" id="375674"/>
    <lineage>
        <taxon>Bacteria</taxon>
        <taxon>Pseudomonadati</taxon>
        <taxon>Pseudomonadota</taxon>
        <taxon>Gammaproteobacteria</taxon>
        <taxon>Alteromonadales</taxon>
        <taxon>Ferrimonadaceae</taxon>
        <taxon>Paraferrimonas</taxon>
    </lineage>
</organism>
<evidence type="ECO:0000313" key="2">
    <source>
        <dbReference type="Proteomes" id="UP001161422"/>
    </source>
</evidence>
<reference evidence="1" key="2">
    <citation type="submission" date="2023-01" db="EMBL/GenBank/DDBJ databases">
        <title>Draft genome sequence of Paraferrimonas sedimenticola strain NBRC 101628.</title>
        <authorList>
            <person name="Sun Q."/>
            <person name="Mori K."/>
        </authorList>
    </citation>
    <scope>NUCLEOTIDE SEQUENCE</scope>
    <source>
        <strain evidence="1">NBRC 101628</strain>
    </source>
</reference>
<gene>
    <name evidence="1" type="ORF">GCM10007895_15280</name>
</gene>
<comment type="caution">
    <text evidence="1">The sequence shown here is derived from an EMBL/GenBank/DDBJ whole genome shotgun (WGS) entry which is preliminary data.</text>
</comment>
<accession>A0AA37W1H3</accession>
<evidence type="ECO:0000313" key="1">
    <source>
        <dbReference type="EMBL" id="GLP96222.1"/>
    </source>
</evidence>
<proteinExistence type="predicted"/>
<dbReference type="AlphaFoldDB" id="A0AA37W1H3"/>
<keyword evidence="2" id="KW-1185">Reference proteome</keyword>